<sequence length="121" mass="12871">MKPDPSGKLPATIKVACVLTTLFAQRVFSKTASGKMASSGERVDEPGDAQSLTARAKASPKNSEPAGLFGGARKSAPPNLRALASRWSKSSDRLRHQSGLSWRLRSICIHQAEITAVTVVI</sequence>
<evidence type="ECO:0000313" key="3">
    <source>
        <dbReference type="Proteomes" id="UP000215086"/>
    </source>
</evidence>
<dbReference type="AlphaFoldDB" id="A0A286RHD9"/>
<accession>A0A286RHD9</accession>
<organism evidence="2 3">
    <name type="scientific">Thermogutta terrifontis</name>
    <dbReference type="NCBI Taxonomy" id="1331910"/>
    <lineage>
        <taxon>Bacteria</taxon>
        <taxon>Pseudomonadati</taxon>
        <taxon>Planctomycetota</taxon>
        <taxon>Planctomycetia</taxon>
        <taxon>Pirellulales</taxon>
        <taxon>Thermoguttaceae</taxon>
        <taxon>Thermogutta</taxon>
    </lineage>
</organism>
<evidence type="ECO:0000256" key="1">
    <source>
        <dbReference type="SAM" id="MobiDB-lite"/>
    </source>
</evidence>
<reference evidence="2 3" key="1">
    <citation type="journal article" name="Front. Microbiol.">
        <title>Sugar Metabolism of the First Thermophilic Planctomycete Thermogutta terrifontis: Comparative Genomic and Transcriptomic Approaches.</title>
        <authorList>
            <person name="Elcheninov A.G."/>
            <person name="Menzel P."/>
            <person name="Gudbergsdottir S.R."/>
            <person name="Slesarev A.I."/>
            <person name="Kadnikov V.V."/>
            <person name="Krogh A."/>
            <person name="Bonch-Osmolovskaya E.A."/>
            <person name="Peng X."/>
            <person name="Kublanov I.V."/>
        </authorList>
    </citation>
    <scope>NUCLEOTIDE SEQUENCE [LARGE SCALE GENOMIC DNA]</scope>
    <source>
        <strain evidence="2 3">R1</strain>
    </source>
</reference>
<evidence type="ECO:0000313" key="2">
    <source>
        <dbReference type="EMBL" id="ASV75379.1"/>
    </source>
</evidence>
<name>A0A286RHD9_9BACT</name>
<dbReference type="EMBL" id="CP018477">
    <property type="protein sequence ID" value="ASV75379.1"/>
    <property type="molecule type" value="Genomic_DNA"/>
</dbReference>
<gene>
    <name evidence="2" type="ORF">THTE_2777</name>
</gene>
<dbReference type="Proteomes" id="UP000215086">
    <property type="component" value="Chromosome"/>
</dbReference>
<protein>
    <submittedName>
        <fullName evidence="2">Uncharacterized protein</fullName>
    </submittedName>
</protein>
<proteinExistence type="predicted"/>
<dbReference type="KEGG" id="ttf:THTE_2777"/>
<feature type="region of interest" description="Disordered" evidence="1">
    <location>
        <begin position="32"/>
        <end position="77"/>
    </location>
</feature>
<keyword evidence="3" id="KW-1185">Reference proteome</keyword>